<keyword evidence="4" id="KW-1185">Reference proteome</keyword>
<organism evidence="3 4">
    <name type="scientific">Saccharomonospora xinjiangensis XJ-54</name>
    <dbReference type="NCBI Taxonomy" id="882086"/>
    <lineage>
        <taxon>Bacteria</taxon>
        <taxon>Bacillati</taxon>
        <taxon>Actinomycetota</taxon>
        <taxon>Actinomycetes</taxon>
        <taxon>Pseudonocardiales</taxon>
        <taxon>Pseudonocardiaceae</taxon>
        <taxon>Saccharomonospora</taxon>
    </lineage>
</organism>
<reference evidence="3 4" key="1">
    <citation type="submission" date="2012-01" db="EMBL/GenBank/DDBJ databases">
        <title>Improved High-Quality Draft sequence of Saccharomonospora xinjiangensis XJ-54.</title>
        <authorList>
            <consortium name="US DOE Joint Genome Institute"/>
            <person name="Lucas S."/>
            <person name="Han J."/>
            <person name="Lapidus A."/>
            <person name="Cheng J.-F."/>
            <person name="Goodwin L."/>
            <person name="Pitluck S."/>
            <person name="Peters L."/>
            <person name="Mikhailova N."/>
            <person name="Teshima H."/>
            <person name="Detter J.C."/>
            <person name="Han C."/>
            <person name="Tapia R."/>
            <person name="Land M."/>
            <person name="Hauser L."/>
            <person name="Kyrpides N."/>
            <person name="Ivanova N."/>
            <person name="Pagani I."/>
            <person name="Brambilla E.-M."/>
            <person name="Klenk H.-P."/>
            <person name="Woyke T."/>
        </authorList>
    </citation>
    <scope>NUCLEOTIDE SEQUENCE [LARGE SCALE GENOMIC DNA]</scope>
    <source>
        <strain evidence="3 4">XJ-54</strain>
    </source>
</reference>
<proteinExistence type="inferred from homology"/>
<protein>
    <submittedName>
        <fullName evidence="3">dTDP-D-glucose 4,6-dehydratase</fullName>
    </submittedName>
</protein>
<evidence type="ECO:0000313" key="4">
    <source>
        <dbReference type="Proteomes" id="UP000004691"/>
    </source>
</evidence>
<dbReference type="EMBL" id="JH636049">
    <property type="protein sequence ID" value="EID56406.1"/>
    <property type="molecule type" value="Genomic_DNA"/>
</dbReference>
<dbReference type="PANTHER" id="PTHR43000">
    <property type="entry name" value="DTDP-D-GLUCOSE 4,6-DEHYDRATASE-RELATED"/>
    <property type="match status" value="1"/>
</dbReference>
<dbReference type="RefSeq" id="WP_006240639.1">
    <property type="nucleotide sequence ID" value="NZ_JH636049.1"/>
</dbReference>
<dbReference type="Pfam" id="PF01370">
    <property type="entry name" value="Epimerase"/>
    <property type="match status" value="1"/>
</dbReference>
<dbReference type="Gene3D" id="3.40.50.720">
    <property type="entry name" value="NAD(P)-binding Rossmann-like Domain"/>
    <property type="match status" value="1"/>
</dbReference>
<dbReference type="SUPFAM" id="SSF51735">
    <property type="entry name" value="NAD(P)-binding Rossmann-fold domains"/>
    <property type="match status" value="1"/>
</dbReference>
<comment type="similarity">
    <text evidence="1">Belongs to the NAD(P)-dependent epimerase/dehydratase family.</text>
</comment>
<dbReference type="STRING" id="882086.SacxiDRAFT_4225"/>
<accession>I0V8F3</accession>
<dbReference type="InterPro" id="IPR036291">
    <property type="entry name" value="NAD(P)-bd_dom_sf"/>
</dbReference>
<dbReference type="eggNOG" id="COG1088">
    <property type="taxonomic scope" value="Bacteria"/>
</dbReference>
<dbReference type="OrthoDB" id="9801785at2"/>
<evidence type="ECO:0000256" key="1">
    <source>
        <dbReference type="ARBA" id="ARBA00007637"/>
    </source>
</evidence>
<name>I0V8F3_9PSEU</name>
<dbReference type="AlphaFoldDB" id="I0V8F3"/>
<sequence length="336" mass="36448">MERSSARSTVLVTGGCGFVGGHLVRSLARHGHRVVVVDRLPWRDGHAESVCLDVTDPEGCREVMREVDPKVVFHLAASSTIDSAFADPHGSLMCNVTGTMNLLEAARRHCTNLHRFVLASTDKVYGELHADAYLETSPLAARGVYDVGKLAADTVTRLYGDELGLPVATLRLCNVFGPGDRHTGSRIVPRTLSRLFAPDGPLPPVVYEGSMEHGRDYVYVSDAVRALRTVAFHPRALGEVFNMAPAAHRTTLDLVEDLIEEARRECEKPDPDRARAIVKNGYVVVAADTGAALPRALTRQHCDATKLGGLGFRVTVSMKDGLRRTVRAFSGSSGRT</sequence>
<dbReference type="Proteomes" id="UP000004691">
    <property type="component" value="Unassembled WGS sequence"/>
</dbReference>
<evidence type="ECO:0000313" key="3">
    <source>
        <dbReference type="EMBL" id="EID56406.1"/>
    </source>
</evidence>
<feature type="domain" description="NAD-dependent epimerase/dehydratase" evidence="2">
    <location>
        <begin position="10"/>
        <end position="244"/>
    </location>
</feature>
<gene>
    <name evidence="3" type="ORF">SacxiDRAFT_4225</name>
</gene>
<dbReference type="HOGENOM" id="CLU_007383_1_7_11"/>
<evidence type="ECO:0000259" key="2">
    <source>
        <dbReference type="Pfam" id="PF01370"/>
    </source>
</evidence>
<dbReference type="InterPro" id="IPR001509">
    <property type="entry name" value="Epimerase_deHydtase"/>
</dbReference>